<dbReference type="InterPro" id="IPR001199">
    <property type="entry name" value="Cyt_B5-like_heme/steroid-bd"/>
</dbReference>
<dbReference type="Proteomes" id="UP000619265">
    <property type="component" value="Unassembled WGS sequence"/>
</dbReference>
<evidence type="ECO:0000259" key="2">
    <source>
        <dbReference type="PROSITE" id="PS50255"/>
    </source>
</evidence>
<dbReference type="InterPro" id="IPR045282">
    <property type="entry name" value="At4g08330-like"/>
</dbReference>
<protein>
    <recommendedName>
        <fullName evidence="2">Cytochrome b5 heme-binding domain-containing protein</fullName>
    </recommendedName>
</protein>
<sequence>MLFGGRPLFLALLSNLFLTWVSSSSTWCCGSCGYELNLSSGDRNTSTIDSKYGKSIKKGIISFFYIYESRFTQMDEIQCIPHFSKHSLGLICRRTKLLCRKCGNPIGIAYNDRSSHPIVSDGNDSSSDLSIPSISTLIMAESKRYISQEELRKHDHAGDLWISIQGKIYDVSVWLKDYPGGELPLLSLAGQDATDAFVAYHPGTAWQYLHKFFFGYYLRDYYISKASKDYKKLVSKFSKMGHLKR</sequence>
<keyword evidence="1" id="KW-0732">Signal</keyword>
<dbReference type="PANTHER" id="PTHR33674">
    <property type="entry name" value="METHIONINE-S-OXIDE REDUCTASE"/>
    <property type="match status" value="1"/>
</dbReference>
<dbReference type="PROSITE" id="PS50255">
    <property type="entry name" value="CYTOCHROME_B5_2"/>
    <property type="match status" value="1"/>
</dbReference>
<dbReference type="InterPro" id="IPR036400">
    <property type="entry name" value="Cyt_B5-like_heme/steroid_sf"/>
</dbReference>
<dbReference type="Pfam" id="PF00173">
    <property type="entry name" value="Cyt-b5"/>
    <property type="match status" value="1"/>
</dbReference>
<dbReference type="SMART" id="SM01117">
    <property type="entry name" value="Cyt-b5"/>
    <property type="match status" value="1"/>
</dbReference>
<dbReference type="Pfam" id="PF24046">
    <property type="entry name" value="At4g08330"/>
    <property type="match status" value="1"/>
</dbReference>
<gene>
    <name evidence="3" type="ORF">F2P56_031050</name>
</gene>
<evidence type="ECO:0000256" key="1">
    <source>
        <dbReference type="SAM" id="SignalP"/>
    </source>
</evidence>
<feature type="chain" id="PRO_5032506500" description="Cytochrome b5 heme-binding domain-containing protein" evidence="1">
    <location>
        <begin position="24"/>
        <end position="245"/>
    </location>
</feature>
<dbReference type="AlphaFoldDB" id="A0A833TQY4"/>
<dbReference type="Gene3D" id="3.10.120.10">
    <property type="entry name" value="Cytochrome b5-like heme/steroid binding domain"/>
    <property type="match status" value="1"/>
</dbReference>
<accession>A0A833TQY4</accession>
<proteinExistence type="predicted"/>
<dbReference type="Gramene" id="Jr13_26310_p1">
    <property type="protein sequence ID" value="cds.Jr13_26310_p1"/>
    <property type="gene ID" value="Jr13_26310"/>
</dbReference>
<dbReference type="PANTHER" id="PTHR33674:SF8">
    <property type="entry name" value="OS01G0833400 PROTEIN"/>
    <property type="match status" value="1"/>
</dbReference>
<reference evidence="3" key="1">
    <citation type="submission" date="2015-10" db="EMBL/GenBank/DDBJ databases">
        <authorList>
            <person name="Martinez-Garcia P.J."/>
            <person name="Crepeau M.W."/>
            <person name="Puiu D."/>
            <person name="Gonzalez-Ibeas D."/>
            <person name="Whalen J."/>
            <person name="Stevens K."/>
            <person name="Paul R."/>
            <person name="Butterfield T."/>
            <person name="Britton M."/>
            <person name="Reagan R."/>
            <person name="Chakraborty S."/>
            <person name="Walawage S.L."/>
            <person name="Vasquez-Gross H.A."/>
            <person name="Cardeno C."/>
            <person name="Famula R."/>
            <person name="Pratt K."/>
            <person name="Kuruganti S."/>
            <person name="Aradhya M.K."/>
            <person name="Leslie C.A."/>
            <person name="Dandekar A.M."/>
            <person name="Salzberg S.L."/>
            <person name="Wegrzyn J.L."/>
            <person name="Langley C.H."/>
            <person name="Neale D.B."/>
        </authorList>
    </citation>
    <scope>NUCLEOTIDE SEQUENCE</scope>
    <source>
        <tissue evidence="3">Leaves</tissue>
    </source>
</reference>
<evidence type="ECO:0000313" key="3">
    <source>
        <dbReference type="EMBL" id="KAF5450722.1"/>
    </source>
</evidence>
<dbReference type="SUPFAM" id="SSF55856">
    <property type="entry name" value="Cytochrome b5-like heme/steroid binding domain"/>
    <property type="match status" value="1"/>
</dbReference>
<organism evidence="3 4">
    <name type="scientific">Juglans regia</name>
    <name type="common">English walnut</name>
    <dbReference type="NCBI Taxonomy" id="51240"/>
    <lineage>
        <taxon>Eukaryota</taxon>
        <taxon>Viridiplantae</taxon>
        <taxon>Streptophyta</taxon>
        <taxon>Embryophyta</taxon>
        <taxon>Tracheophyta</taxon>
        <taxon>Spermatophyta</taxon>
        <taxon>Magnoliopsida</taxon>
        <taxon>eudicotyledons</taxon>
        <taxon>Gunneridae</taxon>
        <taxon>Pentapetalae</taxon>
        <taxon>rosids</taxon>
        <taxon>fabids</taxon>
        <taxon>Fagales</taxon>
        <taxon>Juglandaceae</taxon>
        <taxon>Juglans</taxon>
    </lineage>
</organism>
<feature type="signal peptide" evidence="1">
    <location>
        <begin position="1"/>
        <end position="23"/>
    </location>
</feature>
<name>A0A833TQY4_JUGRE</name>
<feature type="domain" description="Cytochrome b5 heme-binding" evidence="2">
    <location>
        <begin position="143"/>
        <end position="218"/>
    </location>
</feature>
<comment type="caution">
    <text evidence="3">The sequence shown here is derived from an EMBL/GenBank/DDBJ whole genome shotgun (WGS) entry which is preliminary data.</text>
</comment>
<reference evidence="3" key="2">
    <citation type="submission" date="2020-03" db="EMBL/GenBank/DDBJ databases">
        <title>Walnut 2.0.</title>
        <authorList>
            <person name="Marrano A."/>
            <person name="Britton M."/>
            <person name="Zimin A.V."/>
            <person name="Zaini P.A."/>
            <person name="Workman R."/>
            <person name="Puiu D."/>
            <person name="Bianco L."/>
            <person name="Allen B.J."/>
            <person name="Troggio M."/>
            <person name="Leslie C.A."/>
            <person name="Timp W."/>
            <person name="Dendekar A."/>
            <person name="Salzberg S.L."/>
            <person name="Neale D.B."/>
        </authorList>
    </citation>
    <scope>NUCLEOTIDE SEQUENCE</scope>
    <source>
        <tissue evidence="3">Leaves</tissue>
    </source>
</reference>
<dbReference type="EMBL" id="LIHL02000013">
    <property type="protein sequence ID" value="KAF5450722.1"/>
    <property type="molecule type" value="Genomic_DNA"/>
</dbReference>
<evidence type="ECO:0000313" key="4">
    <source>
        <dbReference type="Proteomes" id="UP000619265"/>
    </source>
</evidence>